<feature type="region of interest" description="Disordered" evidence="1">
    <location>
        <begin position="79"/>
        <end position="117"/>
    </location>
</feature>
<reference evidence="2" key="1">
    <citation type="submission" date="2021-06" db="EMBL/GenBank/DDBJ databases">
        <title>Collection of gut derived symbiotic bacterial strains cultured from healthy donors.</title>
        <authorList>
            <person name="Lin H."/>
            <person name="Littmann E."/>
            <person name="Pamer E.G."/>
        </authorList>
    </citation>
    <scope>NUCLEOTIDE SEQUENCE</scope>
    <source>
        <strain evidence="2">MSK.21.74</strain>
    </source>
</reference>
<dbReference type="EMBL" id="JAHOEI010000001">
    <property type="protein sequence ID" value="MBV3386240.1"/>
    <property type="molecule type" value="Genomic_DNA"/>
</dbReference>
<proteinExistence type="predicted"/>
<comment type="caution">
    <text evidence="2">The sequence shown here is derived from an EMBL/GenBank/DDBJ whole genome shotgun (WGS) entry which is preliminary data.</text>
</comment>
<protein>
    <submittedName>
        <fullName evidence="2">Uncharacterized protein</fullName>
    </submittedName>
</protein>
<sequence length="117" mass="13068">MIYYIKVTPEVAKRFCNPVLRNRTKDGNILLWMGDLNQVPGDTLKERANYVGGALLTTNQANDEYWGYTDDLAGCYTPDYFGGQKDNDTPDSEATDKGSEETSEDDEADGNNKEKEA</sequence>
<evidence type="ECO:0000313" key="3">
    <source>
        <dbReference type="Proteomes" id="UP001196765"/>
    </source>
</evidence>
<name>A0AAW4MWW9_9BACT</name>
<accession>A0AAW4MWW9</accession>
<dbReference type="Proteomes" id="UP001196765">
    <property type="component" value="Unassembled WGS sequence"/>
</dbReference>
<gene>
    <name evidence="2" type="ORF">KSW82_00540</name>
</gene>
<organism evidence="2 3">
    <name type="scientific">Segatella copri</name>
    <dbReference type="NCBI Taxonomy" id="165179"/>
    <lineage>
        <taxon>Bacteria</taxon>
        <taxon>Pseudomonadati</taxon>
        <taxon>Bacteroidota</taxon>
        <taxon>Bacteroidia</taxon>
        <taxon>Bacteroidales</taxon>
        <taxon>Prevotellaceae</taxon>
        <taxon>Segatella</taxon>
    </lineage>
</organism>
<evidence type="ECO:0000256" key="1">
    <source>
        <dbReference type="SAM" id="MobiDB-lite"/>
    </source>
</evidence>
<evidence type="ECO:0000313" key="2">
    <source>
        <dbReference type="EMBL" id="MBV3386240.1"/>
    </source>
</evidence>
<dbReference type="RefSeq" id="WP_217743747.1">
    <property type="nucleotide sequence ID" value="NZ_JAHOEI010000001.1"/>
</dbReference>
<dbReference type="AlphaFoldDB" id="A0AAW4MWW9"/>